<proteinExistence type="predicted"/>
<reference evidence="2" key="1">
    <citation type="journal article" date="2021" name="IMA Fungus">
        <title>Genomic characterization of three marine fungi, including Emericellopsis atlantica sp. nov. with signatures of a generalist lifestyle and marine biomass degradation.</title>
        <authorList>
            <person name="Hagestad O.C."/>
            <person name="Hou L."/>
            <person name="Andersen J.H."/>
            <person name="Hansen E.H."/>
            <person name="Altermark B."/>
            <person name="Li C."/>
            <person name="Kuhnert E."/>
            <person name="Cox R.J."/>
            <person name="Crous P.W."/>
            <person name="Spatafora J.W."/>
            <person name="Lail K."/>
            <person name="Amirebrahimi M."/>
            <person name="Lipzen A."/>
            <person name="Pangilinan J."/>
            <person name="Andreopoulos W."/>
            <person name="Hayes R.D."/>
            <person name="Ng V."/>
            <person name="Grigoriev I.V."/>
            <person name="Jackson S.A."/>
            <person name="Sutton T.D.S."/>
            <person name="Dobson A.D.W."/>
            <person name="Rama T."/>
        </authorList>
    </citation>
    <scope>NUCLEOTIDE SEQUENCE</scope>
    <source>
        <strain evidence="2">TS7</strain>
    </source>
</reference>
<feature type="compositionally biased region" description="Polar residues" evidence="1">
    <location>
        <begin position="47"/>
        <end position="59"/>
    </location>
</feature>
<evidence type="ECO:0000313" key="2">
    <source>
        <dbReference type="EMBL" id="KAG9256898.1"/>
    </source>
</evidence>
<accession>A0A9P7ZRC1</accession>
<feature type="region of interest" description="Disordered" evidence="1">
    <location>
        <begin position="38"/>
        <end position="77"/>
    </location>
</feature>
<comment type="caution">
    <text evidence="2">The sequence shown here is derived from an EMBL/GenBank/DDBJ whole genome shotgun (WGS) entry which is preliminary data.</text>
</comment>
<protein>
    <submittedName>
        <fullName evidence="2">Uncharacterized protein</fullName>
    </submittedName>
</protein>
<sequence length="316" mass="35216">MDKDATREQRTTTWSILLQVSPRCTALRYPSHSLLQFPDEKSDSGIPPSQLNSLYTGDSGTRKEHKGLNTTPTSPTPCLYFTTPNLHNHLPTMASRQERPTLTVSIPSADAFVSPLYLGRAEQTTSADSIESSLEREPSWTPKPVNDAEYRAECLARRERYILALQSSGDAGFNDYLHWYRDHPHSYPFRRWDSCSCTYTASTDSSSSVQFSSYEDEDREGTLVPSYVDTAQPKSYGACRQAFWNLDSTRFPLGFGSPDSASADEERPLLSYSTRRAEVVFGGEKEICSGSMAICSSIVVTAITLAGLLKLRDIIF</sequence>
<dbReference type="RefSeq" id="XP_046120822.1">
    <property type="nucleotide sequence ID" value="XM_046262061.1"/>
</dbReference>
<organism evidence="2 3">
    <name type="scientific">Emericellopsis atlantica</name>
    <dbReference type="NCBI Taxonomy" id="2614577"/>
    <lineage>
        <taxon>Eukaryota</taxon>
        <taxon>Fungi</taxon>
        <taxon>Dikarya</taxon>
        <taxon>Ascomycota</taxon>
        <taxon>Pezizomycotina</taxon>
        <taxon>Sordariomycetes</taxon>
        <taxon>Hypocreomycetidae</taxon>
        <taxon>Hypocreales</taxon>
        <taxon>Bionectriaceae</taxon>
        <taxon>Emericellopsis</taxon>
    </lineage>
</organism>
<evidence type="ECO:0000256" key="1">
    <source>
        <dbReference type="SAM" id="MobiDB-lite"/>
    </source>
</evidence>
<name>A0A9P7ZRC1_9HYPO</name>
<dbReference type="AlphaFoldDB" id="A0A9P7ZRC1"/>
<dbReference type="Proteomes" id="UP000887229">
    <property type="component" value="Unassembled WGS sequence"/>
</dbReference>
<dbReference type="EMBL" id="MU251247">
    <property type="protein sequence ID" value="KAG9256898.1"/>
    <property type="molecule type" value="Genomic_DNA"/>
</dbReference>
<gene>
    <name evidence="2" type="ORF">F5Z01DRAFT_634461</name>
</gene>
<keyword evidence="3" id="KW-1185">Reference proteome</keyword>
<evidence type="ECO:0000313" key="3">
    <source>
        <dbReference type="Proteomes" id="UP000887229"/>
    </source>
</evidence>
<dbReference type="GeneID" id="70292964"/>